<keyword evidence="1" id="KW-1133">Transmembrane helix</keyword>
<proteinExistence type="predicted"/>
<dbReference type="WBParaSite" id="SPAL_0000186300.1">
    <property type="protein sequence ID" value="SPAL_0000186300.1"/>
    <property type="gene ID" value="SPAL_0000186300"/>
</dbReference>
<feature type="transmembrane region" description="Helical" evidence="1">
    <location>
        <begin position="84"/>
        <end position="105"/>
    </location>
</feature>
<protein>
    <submittedName>
        <fullName evidence="3">Transmembrane protein</fullName>
    </submittedName>
</protein>
<sequence>MERNSEHYLEVISLSLSFVFSAKCCRFFLYAAFVNFVFLQYQSITKIAKYDTYIGVRELCSSDKECLEEYEKSFSGFPSFEVGFIWLILRLIVLFFIIMKTLNLIKDFNVNVVKVKYLVIKIGMYICLQTVDWMIRIMLVEKVYQKHFANTPIKVQWYKMTLDTVSSWLLFIMVLYIYWKQIKKMKAQRVETKVKGYLAYDTFTEYYAMQSRKLKN</sequence>
<keyword evidence="1" id="KW-0812">Transmembrane</keyword>
<accession>A0A0N5B735</accession>
<evidence type="ECO:0000256" key="1">
    <source>
        <dbReference type="SAM" id="Phobius"/>
    </source>
</evidence>
<evidence type="ECO:0000313" key="2">
    <source>
        <dbReference type="Proteomes" id="UP000046392"/>
    </source>
</evidence>
<dbReference type="AlphaFoldDB" id="A0A0N5B735"/>
<keyword evidence="1" id="KW-0472">Membrane</keyword>
<feature type="transmembrane region" description="Helical" evidence="1">
    <location>
        <begin position="117"/>
        <end position="140"/>
    </location>
</feature>
<evidence type="ECO:0000313" key="3">
    <source>
        <dbReference type="WBParaSite" id="SPAL_0000186300.1"/>
    </source>
</evidence>
<feature type="transmembrane region" description="Helical" evidence="1">
    <location>
        <begin position="12"/>
        <end position="33"/>
    </location>
</feature>
<dbReference type="Proteomes" id="UP000046392">
    <property type="component" value="Unplaced"/>
</dbReference>
<organism evidence="2 3">
    <name type="scientific">Strongyloides papillosus</name>
    <name type="common">Intestinal threadworm</name>
    <dbReference type="NCBI Taxonomy" id="174720"/>
    <lineage>
        <taxon>Eukaryota</taxon>
        <taxon>Metazoa</taxon>
        <taxon>Ecdysozoa</taxon>
        <taxon>Nematoda</taxon>
        <taxon>Chromadorea</taxon>
        <taxon>Rhabditida</taxon>
        <taxon>Tylenchina</taxon>
        <taxon>Panagrolaimomorpha</taxon>
        <taxon>Strongyloidoidea</taxon>
        <taxon>Strongyloididae</taxon>
        <taxon>Strongyloides</taxon>
    </lineage>
</organism>
<feature type="transmembrane region" description="Helical" evidence="1">
    <location>
        <begin position="160"/>
        <end position="179"/>
    </location>
</feature>
<name>A0A0N5B735_STREA</name>
<keyword evidence="2" id="KW-1185">Reference proteome</keyword>
<reference evidence="3" key="1">
    <citation type="submission" date="2017-02" db="UniProtKB">
        <authorList>
            <consortium name="WormBaseParasite"/>
        </authorList>
    </citation>
    <scope>IDENTIFICATION</scope>
</reference>